<name>A0ABU5GUY3_9GAMM</name>
<dbReference type="SUPFAM" id="SSF55229">
    <property type="entry name" value="Cell division protein MinE topological specificity domain"/>
    <property type="match status" value="1"/>
</dbReference>
<comment type="caution">
    <text evidence="5">The sequence shown here is derived from an EMBL/GenBank/DDBJ whole genome shotgun (WGS) entry which is preliminary data.</text>
</comment>
<evidence type="ECO:0000256" key="4">
    <source>
        <dbReference type="HAMAP-Rule" id="MF_00262"/>
    </source>
</evidence>
<accession>A0ABU5GUY3</accession>
<proteinExistence type="inferred from homology"/>
<evidence type="ECO:0000256" key="1">
    <source>
        <dbReference type="ARBA" id="ARBA00008168"/>
    </source>
</evidence>
<dbReference type="Gene3D" id="3.30.1070.10">
    <property type="entry name" value="Cell division topological specificity factor MinE"/>
    <property type="match status" value="1"/>
</dbReference>
<dbReference type="RefSeq" id="WP_321554181.1">
    <property type="nucleotide sequence ID" value="NZ_JAXIVU010000018.1"/>
</dbReference>
<dbReference type="NCBIfam" id="NF010595">
    <property type="entry name" value="PRK13989.1"/>
    <property type="match status" value="1"/>
</dbReference>
<sequence>MSIIDFFRARKKAPTASVAKERLQIIVAHERGQRDEPDYLPALQKELVDVIRKYVNIDQEQVQVALDSQGSCSILELNITLPDR</sequence>
<comment type="similarity">
    <text evidence="1 4">Belongs to the MinE family.</text>
</comment>
<organism evidence="5 6">
    <name type="scientific">Denitrificimonas halotolerans</name>
    <dbReference type="NCBI Taxonomy" id="3098930"/>
    <lineage>
        <taxon>Bacteria</taxon>
        <taxon>Pseudomonadati</taxon>
        <taxon>Pseudomonadota</taxon>
        <taxon>Gammaproteobacteria</taxon>
        <taxon>Pseudomonadales</taxon>
        <taxon>Pseudomonadaceae</taxon>
        <taxon>Denitrificimonas</taxon>
    </lineage>
</organism>
<dbReference type="EMBL" id="JAXIVU010000018">
    <property type="protein sequence ID" value="MDY7220096.1"/>
    <property type="molecule type" value="Genomic_DNA"/>
</dbReference>
<dbReference type="InterPro" id="IPR036707">
    <property type="entry name" value="MinE_sf"/>
</dbReference>
<keyword evidence="6" id="KW-1185">Reference proteome</keyword>
<dbReference type="HAMAP" id="MF_00262">
    <property type="entry name" value="MinE"/>
    <property type="match status" value="1"/>
</dbReference>
<gene>
    <name evidence="4 5" type="primary">minE</name>
    <name evidence="5" type="ORF">TOI97_11035</name>
</gene>
<reference evidence="5 6" key="1">
    <citation type="submission" date="2023-12" db="EMBL/GenBank/DDBJ databases">
        <title>Denitrificimonas halotolerans sp. nov.,a novel species isolated from landfill leachate.</title>
        <authorList>
            <person name="Wang S."/>
        </authorList>
    </citation>
    <scope>NUCLEOTIDE SEQUENCE [LARGE SCALE GENOMIC DNA]</scope>
    <source>
        <strain evidence="5 6">JX-1</strain>
    </source>
</reference>
<dbReference type="InterPro" id="IPR005527">
    <property type="entry name" value="MinE"/>
</dbReference>
<evidence type="ECO:0000256" key="2">
    <source>
        <dbReference type="ARBA" id="ARBA00020112"/>
    </source>
</evidence>
<dbReference type="NCBIfam" id="NF001422">
    <property type="entry name" value="PRK00296.1"/>
    <property type="match status" value="1"/>
</dbReference>
<keyword evidence="4 5" id="KW-0132">Cell division</keyword>
<evidence type="ECO:0000313" key="5">
    <source>
        <dbReference type="EMBL" id="MDY7220096.1"/>
    </source>
</evidence>
<keyword evidence="4" id="KW-0131">Cell cycle</keyword>
<dbReference type="Proteomes" id="UP001294570">
    <property type="component" value="Unassembled WGS sequence"/>
</dbReference>
<dbReference type="NCBIfam" id="TIGR01215">
    <property type="entry name" value="minE"/>
    <property type="match status" value="1"/>
</dbReference>
<dbReference type="GO" id="GO:0051301">
    <property type="term" value="P:cell division"/>
    <property type="evidence" value="ECO:0007669"/>
    <property type="project" value="UniProtKB-KW"/>
</dbReference>
<dbReference type="Pfam" id="PF03776">
    <property type="entry name" value="MinE"/>
    <property type="match status" value="1"/>
</dbReference>
<comment type="function">
    <text evidence="3 4">Prevents the cell division inhibition by proteins MinC and MinD at internal division sites while permitting inhibition at polar sites. This ensures cell division at the proper site by restricting the formation of a division septum at the midpoint of the long axis of the cell.</text>
</comment>
<protein>
    <recommendedName>
        <fullName evidence="2 4">Cell division topological specificity factor</fullName>
    </recommendedName>
</protein>
<evidence type="ECO:0000313" key="6">
    <source>
        <dbReference type="Proteomes" id="UP001294570"/>
    </source>
</evidence>
<evidence type="ECO:0000256" key="3">
    <source>
        <dbReference type="ARBA" id="ARBA00025265"/>
    </source>
</evidence>